<dbReference type="InterPro" id="IPR036390">
    <property type="entry name" value="WH_DNA-bd_sf"/>
</dbReference>
<evidence type="ECO:0000313" key="2">
    <source>
        <dbReference type="EMBL" id="MES0835881.1"/>
    </source>
</evidence>
<protein>
    <submittedName>
        <fullName evidence="2">Transcriptional regulator</fullName>
    </submittedName>
</protein>
<proteinExistence type="predicted"/>
<feature type="domain" description="Winged helix DNA-binding" evidence="1">
    <location>
        <begin position="16"/>
        <end position="97"/>
    </location>
</feature>
<gene>
    <name evidence="2" type="ORF">ABUK86_19045</name>
</gene>
<name>A0ABV1ZYT8_9ACTN</name>
<dbReference type="EMBL" id="JBEQNB010000010">
    <property type="protein sequence ID" value="MES0835881.1"/>
    <property type="molecule type" value="Genomic_DNA"/>
</dbReference>
<comment type="caution">
    <text evidence="2">The sequence shown here is derived from an EMBL/GenBank/DDBJ whole genome shotgun (WGS) entry which is preliminary data.</text>
</comment>
<organism evidence="2 3">
    <name type="scientific">Nocardiopsis tropica</name>
    <dbReference type="NCBI Taxonomy" id="109330"/>
    <lineage>
        <taxon>Bacteria</taxon>
        <taxon>Bacillati</taxon>
        <taxon>Actinomycetota</taxon>
        <taxon>Actinomycetes</taxon>
        <taxon>Streptosporangiales</taxon>
        <taxon>Nocardiopsidaceae</taxon>
        <taxon>Nocardiopsis</taxon>
    </lineage>
</organism>
<accession>A0ABV1ZYT8</accession>
<dbReference type="SUPFAM" id="SSF46785">
    <property type="entry name" value="Winged helix' DNA-binding domain"/>
    <property type="match status" value="1"/>
</dbReference>
<dbReference type="PANTHER" id="PTHR37318">
    <property type="entry name" value="BSL7504 PROTEIN"/>
    <property type="match status" value="1"/>
</dbReference>
<evidence type="ECO:0000313" key="3">
    <source>
        <dbReference type="Proteomes" id="UP001432401"/>
    </source>
</evidence>
<dbReference type="Pfam" id="PF13601">
    <property type="entry name" value="HTH_34"/>
    <property type="match status" value="1"/>
</dbReference>
<reference evidence="2 3" key="1">
    <citation type="submission" date="2024-06" db="EMBL/GenBank/DDBJ databases">
        <authorList>
            <person name="Bataeva Y.V."/>
            <person name="Grigorian L.N."/>
            <person name="Solomentsev V.I."/>
        </authorList>
    </citation>
    <scope>NUCLEOTIDE SEQUENCE [LARGE SCALE GENOMIC DNA]</scope>
    <source>
        <strain evidence="3">SCPM-O-B-12605 (RCAM04882)</strain>
    </source>
</reference>
<dbReference type="InterPro" id="IPR027395">
    <property type="entry name" value="WH_DNA-bd_dom"/>
</dbReference>
<dbReference type="RefSeq" id="WP_352984817.1">
    <property type="nucleotide sequence ID" value="NZ_JBEQNA010000010.1"/>
</dbReference>
<evidence type="ECO:0000259" key="1">
    <source>
        <dbReference type="Pfam" id="PF13601"/>
    </source>
</evidence>
<dbReference type="Proteomes" id="UP001432401">
    <property type="component" value="Unassembled WGS sequence"/>
</dbReference>
<dbReference type="InterPro" id="IPR036388">
    <property type="entry name" value="WH-like_DNA-bd_sf"/>
</dbReference>
<keyword evidence="3" id="KW-1185">Reference proteome</keyword>
<dbReference type="PANTHER" id="PTHR37318:SF1">
    <property type="entry name" value="BSL7504 PROTEIN"/>
    <property type="match status" value="1"/>
</dbReference>
<dbReference type="Gene3D" id="1.10.10.10">
    <property type="entry name" value="Winged helix-like DNA-binding domain superfamily/Winged helix DNA-binding domain"/>
    <property type="match status" value="1"/>
</dbReference>
<sequence length="111" mass="11857">MAADPRFDDAIHAPNRLRICGLLRPVDSADFAVLRSALGLSEANLSKTIRSLVDLGYVRTAKSASASRGDARRTTTVSLTSLGRRAFDNHLAALRDLAEGRLSPSVEHGDG</sequence>